<protein>
    <submittedName>
        <fullName evidence="1">Uncharacterized protein</fullName>
    </submittedName>
</protein>
<gene>
    <name evidence="1" type="ORF">IM816_02560</name>
</gene>
<evidence type="ECO:0000313" key="1">
    <source>
        <dbReference type="EMBL" id="URL59018.1"/>
    </source>
</evidence>
<name>A0ABY4T247_9GAMM</name>
<dbReference type="RefSeq" id="WP_250339667.1">
    <property type="nucleotide sequence ID" value="NZ_CP063231.1"/>
</dbReference>
<keyword evidence="2" id="KW-1185">Reference proteome</keyword>
<proteinExistence type="predicted"/>
<sequence length="153" mass="17619">MPAKDGRPETVVAVHVGFGMHCFTKKVEKGDDPSNRYADDREERTFDFERYELSKRLRTIARELQQRQCAFAKNENFVCLDLTDANGERLRYGVFFNIKKWAGQERGDNAVLLVIQSAYCLDPKKPDPCRGKIRFNVLLGHALRGTTPTRPKR</sequence>
<dbReference type="Proteomes" id="UP001056681">
    <property type="component" value="Chromosome"/>
</dbReference>
<organism evidence="1 2">
    <name type="scientific">Luteibacter flocculans</name>
    <dbReference type="NCBI Taxonomy" id="2780091"/>
    <lineage>
        <taxon>Bacteria</taxon>
        <taxon>Pseudomonadati</taxon>
        <taxon>Pseudomonadota</taxon>
        <taxon>Gammaproteobacteria</taxon>
        <taxon>Lysobacterales</taxon>
        <taxon>Rhodanobacteraceae</taxon>
        <taxon>Luteibacter</taxon>
    </lineage>
</organism>
<evidence type="ECO:0000313" key="2">
    <source>
        <dbReference type="Proteomes" id="UP001056681"/>
    </source>
</evidence>
<dbReference type="EMBL" id="CP063231">
    <property type="protein sequence ID" value="URL59018.1"/>
    <property type="molecule type" value="Genomic_DNA"/>
</dbReference>
<accession>A0ABY4T247</accession>
<reference evidence="1" key="1">
    <citation type="submission" date="2020-10" db="EMBL/GenBank/DDBJ databases">
        <title>Whole-genome sequence of Luteibacter sp. EIF3.</title>
        <authorList>
            <person name="Friedrich I."/>
            <person name="Hertel R."/>
            <person name="Daniel R."/>
        </authorList>
    </citation>
    <scope>NUCLEOTIDE SEQUENCE</scope>
    <source>
        <strain evidence="1">EIF3</strain>
    </source>
</reference>